<dbReference type="Proteomes" id="UP001629156">
    <property type="component" value="Unassembled WGS sequence"/>
</dbReference>
<name>A0ABW8YYV9_9FLAO</name>
<dbReference type="EMBL" id="JBELPZ010000008">
    <property type="protein sequence ID" value="MFL9844652.1"/>
    <property type="molecule type" value="Genomic_DNA"/>
</dbReference>
<dbReference type="InterPro" id="IPR027385">
    <property type="entry name" value="Beta-barrel_OMP"/>
</dbReference>
<sequence>MKNLLTLLLICFSFAAQAQVTLKPGIRAGVNFSNLSGSDFNTKTDFYAGGFMAVKLSRFYTMQPEINYSRQGAIGQTAVFDNSQLVYRIKDVDLDINYLSFGIINRFTFKGFDVHLGPTIDFVTSTNADTNSDVDFDFTAGLGYTFPMGITVEGRVKTGLIDVLESSTYNHSYSDIDHYNANLVFQLGLSYSFSAKGRSK</sequence>
<proteinExistence type="predicted"/>
<feature type="domain" description="Outer membrane protein beta-barrel" evidence="3">
    <location>
        <begin position="5"/>
        <end position="193"/>
    </location>
</feature>
<evidence type="ECO:0000256" key="1">
    <source>
        <dbReference type="ARBA" id="ARBA00022729"/>
    </source>
</evidence>
<feature type="chain" id="PRO_5045302135" evidence="2">
    <location>
        <begin position="19"/>
        <end position="200"/>
    </location>
</feature>
<evidence type="ECO:0000313" key="5">
    <source>
        <dbReference type="Proteomes" id="UP001629156"/>
    </source>
</evidence>
<reference evidence="4 5" key="1">
    <citation type="submission" date="2024-06" db="EMBL/GenBank/DDBJ databases">
        <authorList>
            <person name="Kaempfer P."/>
            <person name="Viver T."/>
        </authorList>
    </citation>
    <scope>NUCLEOTIDE SEQUENCE [LARGE SCALE GENOMIC DNA]</scope>
    <source>
        <strain evidence="4 5">ST-119</strain>
    </source>
</reference>
<dbReference type="Pfam" id="PF13505">
    <property type="entry name" value="OMP_b-brl"/>
    <property type="match status" value="1"/>
</dbReference>
<gene>
    <name evidence="4" type="ORF">ABS766_09490</name>
</gene>
<organism evidence="4 5">
    <name type="scientific">Flavobacterium rhizosphaerae</name>
    <dbReference type="NCBI Taxonomy" id="3163298"/>
    <lineage>
        <taxon>Bacteria</taxon>
        <taxon>Pseudomonadati</taxon>
        <taxon>Bacteroidota</taxon>
        <taxon>Flavobacteriia</taxon>
        <taxon>Flavobacteriales</taxon>
        <taxon>Flavobacteriaceae</taxon>
        <taxon>Flavobacterium</taxon>
    </lineage>
</organism>
<feature type="signal peptide" evidence="2">
    <location>
        <begin position="1"/>
        <end position="18"/>
    </location>
</feature>
<keyword evidence="1 2" id="KW-0732">Signal</keyword>
<evidence type="ECO:0000313" key="4">
    <source>
        <dbReference type="EMBL" id="MFL9844652.1"/>
    </source>
</evidence>
<comment type="caution">
    <text evidence="4">The sequence shown here is derived from an EMBL/GenBank/DDBJ whole genome shotgun (WGS) entry which is preliminary data.</text>
</comment>
<evidence type="ECO:0000256" key="2">
    <source>
        <dbReference type="SAM" id="SignalP"/>
    </source>
</evidence>
<protein>
    <submittedName>
        <fullName evidence="4">Outer membrane beta-barrel protein</fullName>
    </submittedName>
</protein>
<keyword evidence="5" id="KW-1185">Reference proteome</keyword>
<dbReference type="RefSeq" id="WP_408084905.1">
    <property type="nucleotide sequence ID" value="NZ_JBELPZ010000008.1"/>
</dbReference>
<evidence type="ECO:0000259" key="3">
    <source>
        <dbReference type="Pfam" id="PF13505"/>
    </source>
</evidence>
<accession>A0ABW8YYV9</accession>